<organism evidence="5 6">
    <name type="scientific">Patiria miniata</name>
    <name type="common">Bat star</name>
    <name type="synonym">Asterina miniata</name>
    <dbReference type="NCBI Taxonomy" id="46514"/>
    <lineage>
        <taxon>Eukaryota</taxon>
        <taxon>Metazoa</taxon>
        <taxon>Echinodermata</taxon>
        <taxon>Eleutherozoa</taxon>
        <taxon>Asterozoa</taxon>
        <taxon>Asteroidea</taxon>
        <taxon>Valvatacea</taxon>
        <taxon>Valvatida</taxon>
        <taxon>Asterinidae</taxon>
        <taxon>Patiria</taxon>
    </lineage>
</organism>
<sequence length="458" mass="51738">MASSSGKKYGLITHQSKKTPVLLPKLAAFGDSSDEEESAHSAVNQSLQYEAQKQKVKKQTQLEIQRALEEDPTVYEYDSIYDSMEQKKQEKARAMKATKDSKDKLPTGTNRASWKLDKIEILLKILLISHDKYVKAKSSSRVGTFYAEMGEMLGQSGMKVENLMKNLGREYRDMVWQMEESDAQGFPAPARLRGSQKLFCLFQEFARMYGMLKEKRNRPAQSPQGATDVAAIPYTEDSKSDIQLEMVTDDAGFSLHPPLEETPSGSNADAPYPVRFHTEDFLGEHPTPQNARAVSKSSVSHPATSSTMADIDTNPFKATRKKRKFPQSVRPSMYPGLVRKRGRPRTIPRFTSGRKRKRQEDDTDNPTCSSRKRTCSCQDKTSKFEEQLLSVLSGIGRELQLLRRGFFTVYNIGEEPDQEAEENLLSDEEDLEDDYDDDDDEDGVGDRHSSTLPNVVFP</sequence>
<feature type="compositionally biased region" description="Polar residues" evidence="3">
    <location>
        <begin position="287"/>
        <end position="308"/>
    </location>
</feature>
<feature type="compositionally biased region" description="Polar residues" evidence="3">
    <location>
        <begin position="365"/>
        <end position="374"/>
    </location>
</feature>
<dbReference type="OrthoDB" id="446635at2759"/>
<dbReference type="AlphaFoldDB" id="A0A914A713"/>
<keyword evidence="2" id="KW-0175">Coiled coil</keyword>
<evidence type="ECO:0000259" key="4">
    <source>
        <dbReference type="Pfam" id="PF09745"/>
    </source>
</evidence>
<dbReference type="PANTHER" id="PTHR31938:SF4">
    <property type="entry name" value="NUCLEAR SPECKLE SPLICING REGULATORY PROTEIN 1"/>
    <property type="match status" value="1"/>
</dbReference>
<evidence type="ECO:0000256" key="1">
    <source>
        <dbReference type="ARBA" id="ARBA00010126"/>
    </source>
</evidence>
<dbReference type="InterPro" id="IPR018612">
    <property type="entry name" value="NSRP1_N"/>
</dbReference>
<feature type="region of interest" description="Disordered" evidence="3">
    <location>
        <begin position="415"/>
        <end position="458"/>
    </location>
</feature>
<feature type="compositionally biased region" description="Basic residues" evidence="3">
    <location>
        <begin position="338"/>
        <end position="357"/>
    </location>
</feature>
<dbReference type="Proteomes" id="UP000887568">
    <property type="component" value="Unplaced"/>
</dbReference>
<dbReference type="Pfam" id="PF09745">
    <property type="entry name" value="NSRP1_N"/>
    <property type="match status" value="1"/>
</dbReference>
<dbReference type="GeneID" id="119730437"/>
<dbReference type="CTD" id="84081"/>
<accession>A0A914A713</accession>
<feature type="domain" description="Nuclear speckle splicing regulatory protein 1 N-terminal" evidence="4">
    <location>
        <begin position="61"/>
        <end position="102"/>
    </location>
</feature>
<dbReference type="EnsemblMetazoa" id="XM_038203326.1">
    <property type="protein sequence ID" value="XP_038059254.1"/>
    <property type="gene ID" value="LOC119730437"/>
</dbReference>
<feature type="compositionally biased region" description="Acidic residues" evidence="3">
    <location>
        <begin position="415"/>
        <end position="443"/>
    </location>
</feature>
<evidence type="ECO:0000256" key="3">
    <source>
        <dbReference type="SAM" id="MobiDB-lite"/>
    </source>
</evidence>
<feature type="region of interest" description="Disordered" evidence="3">
    <location>
        <begin position="253"/>
        <end position="374"/>
    </location>
</feature>
<protein>
    <recommendedName>
        <fullName evidence="4">Nuclear speckle splicing regulatory protein 1 N-terminal domain-containing protein</fullName>
    </recommendedName>
</protein>
<dbReference type="PANTHER" id="PTHR31938">
    <property type="entry name" value="NUCLEAR SPECKLE SPLICING REGULATORY PROTEIN 1"/>
    <property type="match status" value="1"/>
</dbReference>
<dbReference type="RefSeq" id="XP_038059254.1">
    <property type="nucleotide sequence ID" value="XM_038203326.1"/>
</dbReference>
<comment type="similarity">
    <text evidence="1">Belongs to the NSRP1 family.</text>
</comment>
<dbReference type="InterPro" id="IPR042816">
    <property type="entry name" value="Nsrp1"/>
</dbReference>
<evidence type="ECO:0000313" key="6">
    <source>
        <dbReference type="Proteomes" id="UP000887568"/>
    </source>
</evidence>
<dbReference type="GO" id="GO:0000381">
    <property type="term" value="P:regulation of alternative mRNA splicing, via spliceosome"/>
    <property type="evidence" value="ECO:0007669"/>
    <property type="project" value="InterPro"/>
</dbReference>
<name>A0A914A713_PATMI</name>
<evidence type="ECO:0000256" key="2">
    <source>
        <dbReference type="ARBA" id="ARBA00023054"/>
    </source>
</evidence>
<proteinExistence type="inferred from homology"/>
<evidence type="ECO:0000313" key="5">
    <source>
        <dbReference type="EnsemblMetazoa" id="XP_038059254.1"/>
    </source>
</evidence>
<keyword evidence="6" id="KW-1185">Reference proteome</keyword>
<reference evidence="5" key="1">
    <citation type="submission" date="2022-11" db="UniProtKB">
        <authorList>
            <consortium name="EnsemblMetazoa"/>
        </authorList>
    </citation>
    <scope>IDENTIFICATION</scope>
</reference>